<dbReference type="RefSeq" id="WP_131848875.1">
    <property type="nucleotide sequence ID" value="NZ_SLXV01000019.1"/>
</dbReference>
<reference evidence="1 2" key="1">
    <citation type="submission" date="2019-03" db="EMBL/GenBank/DDBJ databases">
        <title>Genomic Encyclopedia of Type Strains, Phase IV (KMG-IV): sequencing the most valuable type-strain genomes for metagenomic binning, comparative biology and taxonomic classification.</title>
        <authorList>
            <person name="Goeker M."/>
        </authorList>
    </citation>
    <scope>NUCLEOTIDE SEQUENCE [LARGE SCALE GENOMIC DNA]</scope>
    <source>
        <strain evidence="1 2">DSM 46831</strain>
    </source>
</reference>
<dbReference type="EMBL" id="SLXV01000019">
    <property type="protein sequence ID" value="TCP67333.1"/>
    <property type="molecule type" value="Genomic_DNA"/>
</dbReference>
<keyword evidence="2" id="KW-1185">Reference proteome</keyword>
<name>A0A4R2RV80_9BACL</name>
<dbReference type="OrthoDB" id="2085342at2"/>
<dbReference type="AlphaFoldDB" id="A0A4R2RV80"/>
<evidence type="ECO:0000313" key="1">
    <source>
        <dbReference type="EMBL" id="TCP67333.1"/>
    </source>
</evidence>
<sequence>MEKQTEPSGVYEVFVQRDHLDPMMHVGSLLAPTNELALQLARENFTRREQILQIWVVPRTHIYSAEEDDFHAREMDRSYREVSGYTENGRLWRMFKEKEITLEEIVRYVEQKKQSKHDLHREESHES</sequence>
<gene>
    <name evidence="1" type="ORF">EDD57_11920</name>
</gene>
<protein>
    <submittedName>
        <fullName evidence="1">Ring-1,2-phenylacetyl-CoA epoxidase subunit PaaB</fullName>
    </submittedName>
</protein>
<dbReference type="InterPro" id="IPR038693">
    <property type="entry name" value="PaaB_sf"/>
</dbReference>
<evidence type="ECO:0000313" key="2">
    <source>
        <dbReference type="Proteomes" id="UP000294746"/>
    </source>
</evidence>
<organism evidence="1 2">
    <name type="scientific">Baia soyae</name>
    <dbReference type="NCBI Taxonomy" id="1544746"/>
    <lineage>
        <taxon>Bacteria</taxon>
        <taxon>Bacillati</taxon>
        <taxon>Bacillota</taxon>
        <taxon>Bacilli</taxon>
        <taxon>Bacillales</taxon>
        <taxon>Thermoactinomycetaceae</taxon>
        <taxon>Baia</taxon>
    </lineage>
</organism>
<dbReference type="Gene3D" id="3.10.20.520">
    <property type="entry name" value="Phenylacetic acid degradation B"/>
    <property type="match status" value="1"/>
</dbReference>
<accession>A0A4R2RV80</accession>
<dbReference type="InterPro" id="IPR009359">
    <property type="entry name" value="PaaB"/>
</dbReference>
<comment type="caution">
    <text evidence="1">The sequence shown here is derived from an EMBL/GenBank/DDBJ whole genome shotgun (WGS) entry which is preliminary data.</text>
</comment>
<dbReference type="Pfam" id="PF06243">
    <property type="entry name" value="PaaB"/>
    <property type="match status" value="1"/>
</dbReference>
<dbReference type="Proteomes" id="UP000294746">
    <property type="component" value="Unassembled WGS sequence"/>
</dbReference>
<proteinExistence type="predicted"/>